<evidence type="ECO:0000256" key="4">
    <source>
        <dbReference type="ARBA" id="ARBA00023069"/>
    </source>
</evidence>
<evidence type="ECO:0000256" key="2">
    <source>
        <dbReference type="ARBA" id="ARBA00004496"/>
    </source>
</evidence>
<comment type="caution">
    <text evidence="7">The sequence shown here is derived from an EMBL/GenBank/DDBJ whole genome shotgun (WGS) entry which is preliminary data.</text>
</comment>
<dbReference type="Proteomes" id="UP000674143">
    <property type="component" value="Unassembled WGS sequence"/>
</dbReference>
<name>A0A836HRK8_9TRYP</name>
<dbReference type="GO" id="GO:0005737">
    <property type="term" value="C:cytoplasm"/>
    <property type="evidence" value="ECO:0007669"/>
    <property type="project" value="UniProtKB-SubCell"/>
</dbReference>
<keyword evidence="4" id="KW-0969">Cilium</keyword>
<dbReference type="InterPro" id="IPR008962">
    <property type="entry name" value="PapD-like_sf"/>
</dbReference>
<gene>
    <name evidence="7" type="ORF">LSCM4_07059</name>
</gene>
<reference evidence="8" key="2">
    <citation type="journal article" date="2021" name="Sci. Data">
        <title>Chromosome-scale genome sequencing, assembly and annotation of six genomes from subfamily Leishmaniinae.</title>
        <authorList>
            <person name="Almutairi H."/>
            <person name="Urbaniak M.D."/>
            <person name="Bates M.D."/>
            <person name="Jariyapan N."/>
            <person name="Kwakye-Nuako G."/>
            <person name="Thomaz Soccol V."/>
            <person name="Al-Salem W.S."/>
            <person name="Dillon R.J."/>
            <person name="Bates P.A."/>
            <person name="Gatherer D."/>
        </authorList>
    </citation>
    <scope>NUCLEOTIDE SEQUENCE [LARGE SCALE GENOMIC DNA]</scope>
</reference>
<keyword evidence="3" id="KW-0963">Cytoplasm</keyword>
<evidence type="ECO:0000313" key="8">
    <source>
        <dbReference type="Proteomes" id="UP000674143"/>
    </source>
</evidence>
<dbReference type="Pfam" id="PF22544">
    <property type="entry name" value="HYDIN_VesB_CFA65-like_Ig"/>
    <property type="match status" value="1"/>
</dbReference>
<feature type="domain" description="HYDIN/VesB/CFA65-like Ig-like" evidence="6">
    <location>
        <begin position="693"/>
        <end position="785"/>
    </location>
</feature>
<dbReference type="Gene3D" id="2.60.40.10">
    <property type="entry name" value="Immunoglobulins"/>
    <property type="match status" value="6"/>
</dbReference>
<proteinExistence type="predicted"/>
<evidence type="ECO:0000313" key="7">
    <source>
        <dbReference type="EMBL" id="KAG5481348.1"/>
    </source>
</evidence>
<dbReference type="EMBL" id="JAFHLR010000018">
    <property type="protein sequence ID" value="KAG5481348.1"/>
    <property type="molecule type" value="Genomic_DNA"/>
</dbReference>
<reference evidence="8" key="1">
    <citation type="journal article" date="2021" name="Microbiol. Resour. Announc.">
        <title>LGAAP: Leishmaniinae Genome Assembly and Annotation Pipeline.</title>
        <authorList>
            <person name="Almutairi H."/>
            <person name="Urbaniak M.D."/>
            <person name="Bates M.D."/>
            <person name="Jariyapan N."/>
            <person name="Kwakye-Nuako G."/>
            <person name="Thomaz-Soccol V."/>
            <person name="Al-Salem W.S."/>
            <person name="Dillon R.J."/>
            <person name="Bates P.A."/>
            <person name="Gatherer D."/>
        </authorList>
    </citation>
    <scope>NUCLEOTIDE SEQUENCE [LARGE SCALE GENOMIC DNA]</scope>
</reference>
<evidence type="ECO:0000256" key="5">
    <source>
        <dbReference type="ARBA" id="ARBA00023273"/>
    </source>
</evidence>
<dbReference type="PANTHER" id="PTHR22538">
    <property type="entry name" value="CILIA- AND FLAGELLA-ASSOCIATED PROTEIN 74"/>
    <property type="match status" value="1"/>
</dbReference>
<organism evidence="7 8">
    <name type="scientific">Leishmania orientalis</name>
    <dbReference type="NCBI Taxonomy" id="2249476"/>
    <lineage>
        <taxon>Eukaryota</taxon>
        <taxon>Discoba</taxon>
        <taxon>Euglenozoa</taxon>
        <taxon>Kinetoplastea</taxon>
        <taxon>Metakinetoplastina</taxon>
        <taxon>Trypanosomatida</taxon>
        <taxon>Trypanosomatidae</taxon>
        <taxon>Leishmaniinae</taxon>
        <taxon>Leishmania</taxon>
    </lineage>
</organism>
<protein>
    <recommendedName>
        <fullName evidence="6">HYDIN/VesB/CFA65-like Ig-like domain-containing protein</fullName>
    </recommendedName>
</protein>
<evidence type="ECO:0000259" key="6">
    <source>
        <dbReference type="Pfam" id="PF22544"/>
    </source>
</evidence>
<evidence type="ECO:0000256" key="1">
    <source>
        <dbReference type="ARBA" id="ARBA00004138"/>
    </source>
</evidence>
<dbReference type="SMR" id="A0A836HRK8"/>
<dbReference type="SUPFAM" id="SSF49354">
    <property type="entry name" value="PapD-like"/>
    <property type="match status" value="1"/>
</dbReference>
<keyword evidence="5" id="KW-0966">Cell projection</keyword>
<dbReference type="InterPro" id="IPR053879">
    <property type="entry name" value="HYDIN_VesB_CFA65-like_Ig"/>
</dbReference>
<dbReference type="InterPro" id="IPR013783">
    <property type="entry name" value="Ig-like_fold"/>
</dbReference>
<evidence type="ECO:0000256" key="3">
    <source>
        <dbReference type="ARBA" id="ARBA00022490"/>
    </source>
</evidence>
<dbReference type="Pfam" id="PF24771">
    <property type="entry name" value="Ig_CFAP74_1st"/>
    <property type="match status" value="1"/>
</dbReference>
<dbReference type="RefSeq" id="XP_067064027.1">
    <property type="nucleotide sequence ID" value="XM_067208964.1"/>
</dbReference>
<dbReference type="KEGG" id="loi:92362898"/>
<accession>A0A836HRK8</accession>
<keyword evidence="8" id="KW-1185">Reference proteome</keyword>
<comment type="subcellular location">
    <subcellularLocation>
        <location evidence="1">Cell projection</location>
        <location evidence="1">Cilium</location>
    </subcellularLocation>
    <subcellularLocation>
        <location evidence="2">Cytoplasm</location>
    </subcellularLocation>
</comment>
<dbReference type="PANTHER" id="PTHR22538:SF0">
    <property type="entry name" value="CILIA- AND FLAGELLA-ASSOCIATED PROTEIN 74"/>
    <property type="match status" value="1"/>
</dbReference>
<dbReference type="GO" id="GO:0005929">
    <property type="term" value="C:cilium"/>
    <property type="evidence" value="ECO:0007669"/>
    <property type="project" value="UniProtKB-SubCell"/>
</dbReference>
<sequence length="1064" mass="117413">MDFLCSDDGVIRNPFYRKDDADGEHGGSTRRKWRRQRYDAINSTTPIYTRNLLTEDKVPFQCNPAAVCFTDYDVGMEHKILVAFTNTARVPRTFRLMPILSRYANVVSIEYTIPPKISPGLSWNVTVKYRPRDLDDICTALYVKTDVGYFAVPLTSSKKAFVFSVEPKTVNFGTVTVGEKRAKKIALRNDGAMAGTVIVGGDFKSLLEQRHTNPVDGKRMNFFRISPQQFKIEIPPFSMLQLVVSFAPLNPALIDSEITFTEKSDSQLTHVVPIAGSSTDLPVFLRTRKLDFGACFYGERYWDEVGLVNKANVAAIAEFEVPPSLFGAVDVVPSSLCVQAGEEYSVRVVLTPSIDVPKDFFATIKCAVQGQTLPLILHLEAMLSQRAPRLPLNAFDIGAIPLETMRSVQVPVTNESSVLQLVGFENLPPWVTATPEVLTLVPYERASFTLKIEAPQEGRFSQRIKLTNEFGDTHYVSLSGQGIRPPIALSARTLLLPPCNIGRSVSATTVLSNTRGILIQFNFSVPCSFFKVSPNAGILQPGESTVVAIVFHAPMEMEQEESLPLTASPRRSSRPKKDLCVGLISEAPLPKHSLYNDWESGSEDGVWSKHKQFRIQCHVNGTDNECDSIAVRCCVVRPSVSVETLEKVWSISPAKQRKPSENDARQSLAKTSVVVDRDENGATSQSYKGEVLVEFGNVPIHHTSICSCIIRNTGDKSCIVRSPPVNPFSPFSVMTVAFGEVPPHTKAEIPVSFHPRTYGKFNEMIKVEMITLDGTVASVFVNVQGSCSPTQLIITPADTVAHQDALSIVSVQYMAFVCTRNRESTRKSVNFHNVGSFPLDILIYSCAEEGERVQMGSIAADFDPRDILPFLVHPRTFTLQPNTKQAVDVVFAPSDSGFYSKRLRISASGENSELVLEGRSVSGGVYSFLPISDAKTGKPIAVCFEGGIGCRPDYPISLPFQEEEHKTLIIGNLLKGVSVGYEVQNWEQTRPLETPPEWTVAPLSQTIESGKEAQFSVRRSFLEEEGEAVVCSISSSFPFRFAIVLRGEGAGMPSYRVLYIVCTD</sequence>
<dbReference type="GeneID" id="92362898"/>
<dbReference type="AlphaFoldDB" id="A0A836HRK8"/>